<keyword evidence="2" id="KW-1185">Reference proteome</keyword>
<comment type="caution">
    <text evidence="1">The sequence shown here is derived from an EMBL/GenBank/DDBJ whole genome shotgun (WGS) entry which is preliminary data.</text>
</comment>
<reference evidence="2" key="1">
    <citation type="journal article" date="2014" name="Cell">
        <title>The Architecture of a Scrambled Genome Reveals Massive Levels of Genomic Rearrangement during Development.</title>
        <authorList>
            <person name="Chen X."/>
            <person name="Bracht J.R."/>
            <person name="Goldman A.D."/>
            <person name="Dolzhenko E."/>
            <person name="Clay D.M."/>
            <person name="Swart E.C."/>
            <person name="Perlman D.H."/>
            <person name="Doak T.G."/>
            <person name="Stuart A."/>
            <person name="Amemiya C.T."/>
            <person name="Sebra R.P."/>
            <person name="Landweber L.F."/>
        </authorList>
    </citation>
    <scope>NUCLEOTIDE SEQUENCE [LARGE SCALE GENOMIC DNA]</scope>
    <source>
        <strain evidence="2">JRB310</strain>
    </source>
</reference>
<name>A0A073HZA3_9SPIT</name>
<evidence type="ECO:0000313" key="2">
    <source>
        <dbReference type="Proteomes" id="UP000053232"/>
    </source>
</evidence>
<accession>A0A073HZA3</accession>
<organism evidence="1 2">
    <name type="scientific">Oxytricha trifallax</name>
    <dbReference type="NCBI Taxonomy" id="1172189"/>
    <lineage>
        <taxon>Eukaryota</taxon>
        <taxon>Sar</taxon>
        <taxon>Alveolata</taxon>
        <taxon>Ciliophora</taxon>
        <taxon>Intramacronucleata</taxon>
        <taxon>Spirotrichea</taxon>
        <taxon>Stichotrichia</taxon>
        <taxon>Sporadotrichida</taxon>
        <taxon>Oxytrichidae</taxon>
        <taxon>Oxytrichinae</taxon>
        <taxon>Oxytricha</taxon>
    </lineage>
</organism>
<dbReference type="EMBL" id="ARYC01017346">
    <property type="protein sequence ID" value="KEJ82545.1"/>
    <property type="molecule type" value="Genomic_DNA"/>
</dbReference>
<sequence>MILGRKCELKVAMKLLKKENDEVMKLIQSGLNIDRDKEEKKDEEEDEPDLEQLNAKLSGIFRLMVKVRKTLQ</sequence>
<dbReference type="Proteomes" id="UP000053232">
    <property type="component" value="Unassembled WGS sequence"/>
</dbReference>
<protein>
    <submittedName>
        <fullName evidence="1">Uncharacterized protein</fullName>
    </submittedName>
</protein>
<evidence type="ECO:0000313" key="1">
    <source>
        <dbReference type="EMBL" id="KEJ82545.1"/>
    </source>
</evidence>
<dbReference type="AlphaFoldDB" id="A0A073HZA3"/>
<proteinExistence type="predicted"/>
<gene>
    <name evidence="1" type="ORF">OXYTRIMIC_303</name>
</gene>